<keyword evidence="3" id="KW-0804">Transcription</keyword>
<dbReference type="EMBL" id="RDEX01000001">
    <property type="protein sequence ID" value="RLY94076.1"/>
    <property type="molecule type" value="Genomic_DNA"/>
</dbReference>
<dbReference type="AlphaFoldDB" id="A0A3L9L502"/>
<dbReference type="Pfam" id="PF00440">
    <property type="entry name" value="TetR_N"/>
    <property type="match status" value="1"/>
</dbReference>
<dbReference type="GO" id="GO:0003700">
    <property type="term" value="F:DNA-binding transcription factor activity"/>
    <property type="evidence" value="ECO:0007669"/>
    <property type="project" value="TreeGrafter"/>
</dbReference>
<feature type="domain" description="HTH tetR-type" evidence="5">
    <location>
        <begin position="11"/>
        <end position="71"/>
    </location>
</feature>
<sequence>MTMTGTQARAVERRADILAAACELLARGGTAAVTHRQVAERAGVPHGSIRYYFATRDALLRACVEDIETRRDAEAQRVLREAAEDAARPDAELTAHRMLRVITGSALGDEDLRGTLCWLVDTTRENAELATVLAAERVRLEAQARELLRLSGRTTIPAELVISLGEGVMFKLHVENRTDIARQTVAAMAELMTLRGE</sequence>
<dbReference type="InterPro" id="IPR009057">
    <property type="entry name" value="Homeodomain-like_sf"/>
</dbReference>
<dbReference type="InterPro" id="IPR001647">
    <property type="entry name" value="HTH_TetR"/>
</dbReference>
<name>A0A3L9L502_9MICC</name>
<keyword evidence="7" id="KW-1185">Reference proteome</keyword>
<accession>A0A3L9L502</accession>
<gene>
    <name evidence="6" type="ORF">EAE32_02255</name>
</gene>
<dbReference type="InterPro" id="IPR050109">
    <property type="entry name" value="HTH-type_TetR-like_transc_reg"/>
</dbReference>
<keyword evidence="2 4" id="KW-0238">DNA-binding</keyword>
<proteinExistence type="predicted"/>
<dbReference type="PANTHER" id="PTHR30055:SF234">
    <property type="entry name" value="HTH-TYPE TRANSCRIPTIONAL REGULATOR BETI"/>
    <property type="match status" value="1"/>
</dbReference>
<dbReference type="Proteomes" id="UP000277871">
    <property type="component" value="Unassembled WGS sequence"/>
</dbReference>
<evidence type="ECO:0000256" key="1">
    <source>
        <dbReference type="ARBA" id="ARBA00023015"/>
    </source>
</evidence>
<evidence type="ECO:0000256" key="2">
    <source>
        <dbReference type="ARBA" id="ARBA00023125"/>
    </source>
</evidence>
<dbReference type="PROSITE" id="PS50977">
    <property type="entry name" value="HTH_TETR_2"/>
    <property type="match status" value="1"/>
</dbReference>
<evidence type="ECO:0000313" key="7">
    <source>
        <dbReference type="Proteomes" id="UP000277871"/>
    </source>
</evidence>
<evidence type="ECO:0000313" key="6">
    <source>
        <dbReference type="EMBL" id="RLY94076.1"/>
    </source>
</evidence>
<dbReference type="PRINTS" id="PR00455">
    <property type="entry name" value="HTHTETR"/>
</dbReference>
<organism evidence="6 7">
    <name type="scientific">Kocuria tytonicola</name>
    <dbReference type="NCBI Taxonomy" id="2055946"/>
    <lineage>
        <taxon>Bacteria</taxon>
        <taxon>Bacillati</taxon>
        <taxon>Actinomycetota</taxon>
        <taxon>Actinomycetes</taxon>
        <taxon>Micrococcales</taxon>
        <taxon>Micrococcaceae</taxon>
        <taxon>Kocuria</taxon>
    </lineage>
</organism>
<dbReference type="PANTHER" id="PTHR30055">
    <property type="entry name" value="HTH-TYPE TRANSCRIPTIONAL REGULATOR RUTR"/>
    <property type="match status" value="1"/>
</dbReference>
<dbReference type="SUPFAM" id="SSF46689">
    <property type="entry name" value="Homeodomain-like"/>
    <property type="match status" value="1"/>
</dbReference>
<evidence type="ECO:0000256" key="3">
    <source>
        <dbReference type="ARBA" id="ARBA00023163"/>
    </source>
</evidence>
<evidence type="ECO:0000259" key="5">
    <source>
        <dbReference type="PROSITE" id="PS50977"/>
    </source>
</evidence>
<dbReference type="GO" id="GO:0000976">
    <property type="term" value="F:transcription cis-regulatory region binding"/>
    <property type="evidence" value="ECO:0007669"/>
    <property type="project" value="TreeGrafter"/>
</dbReference>
<protein>
    <submittedName>
        <fullName evidence="6">TetR family transcriptional regulator</fullName>
    </submittedName>
</protein>
<feature type="DNA-binding region" description="H-T-H motif" evidence="4">
    <location>
        <begin position="34"/>
        <end position="53"/>
    </location>
</feature>
<evidence type="ECO:0000256" key="4">
    <source>
        <dbReference type="PROSITE-ProRule" id="PRU00335"/>
    </source>
</evidence>
<dbReference type="Gene3D" id="1.10.357.10">
    <property type="entry name" value="Tetracycline Repressor, domain 2"/>
    <property type="match status" value="1"/>
</dbReference>
<comment type="caution">
    <text evidence="6">The sequence shown here is derived from an EMBL/GenBank/DDBJ whole genome shotgun (WGS) entry which is preliminary data.</text>
</comment>
<keyword evidence="1" id="KW-0805">Transcription regulation</keyword>
<reference evidence="6 7" key="1">
    <citation type="submission" date="2018-10" db="EMBL/GenBank/DDBJ databases">
        <title>Kocuria tytonicola, new bacteria from the preen glands of American barn owls (Tyto furcata).</title>
        <authorList>
            <person name="Braun M.S."/>
            <person name="Wang E."/>
            <person name="Zimmermann S."/>
            <person name="Boutin S."/>
            <person name="Wagner H."/>
            <person name="Wink M."/>
        </authorList>
    </citation>
    <scope>NUCLEOTIDE SEQUENCE [LARGE SCALE GENOMIC DNA]</scope>
    <source>
        <strain evidence="6 7">473</strain>
    </source>
</reference>